<protein>
    <submittedName>
        <fullName evidence="1">Uncharacterized protein</fullName>
    </submittedName>
</protein>
<dbReference type="Proteomes" id="UP000299102">
    <property type="component" value="Unassembled WGS sequence"/>
</dbReference>
<gene>
    <name evidence="1" type="ORF">EVAR_40408_1</name>
</gene>
<dbReference type="AlphaFoldDB" id="A0A4C1WCU4"/>
<dbReference type="EMBL" id="BGZK01000514">
    <property type="protein sequence ID" value="GBP47984.1"/>
    <property type="molecule type" value="Genomic_DNA"/>
</dbReference>
<keyword evidence="2" id="KW-1185">Reference proteome</keyword>
<comment type="caution">
    <text evidence="1">The sequence shown here is derived from an EMBL/GenBank/DDBJ whole genome shotgun (WGS) entry which is preliminary data.</text>
</comment>
<name>A0A4C1WCU4_EUMVA</name>
<evidence type="ECO:0000313" key="1">
    <source>
        <dbReference type="EMBL" id="GBP47984.1"/>
    </source>
</evidence>
<reference evidence="1 2" key="1">
    <citation type="journal article" date="2019" name="Commun. Biol.">
        <title>The bagworm genome reveals a unique fibroin gene that provides high tensile strength.</title>
        <authorList>
            <person name="Kono N."/>
            <person name="Nakamura H."/>
            <person name="Ohtoshi R."/>
            <person name="Tomita M."/>
            <person name="Numata K."/>
            <person name="Arakawa K."/>
        </authorList>
    </citation>
    <scope>NUCLEOTIDE SEQUENCE [LARGE SCALE GENOMIC DNA]</scope>
</reference>
<evidence type="ECO:0000313" key="2">
    <source>
        <dbReference type="Proteomes" id="UP000299102"/>
    </source>
</evidence>
<proteinExistence type="predicted"/>
<organism evidence="1 2">
    <name type="scientific">Eumeta variegata</name>
    <name type="common">Bagworm moth</name>
    <name type="synonym">Eumeta japonica</name>
    <dbReference type="NCBI Taxonomy" id="151549"/>
    <lineage>
        <taxon>Eukaryota</taxon>
        <taxon>Metazoa</taxon>
        <taxon>Ecdysozoa</taxon>
        <taxon>Arthropoda</taxon>
        <taxon>Hexapoda</taxon>
        <taxon>Insecta</taxon>
        <taxon>Pterygota</taxon>
        <taxon>Neoptera</taxon>
        <taxon>Endopterygota</taxon>
        <taxon>Lepidoptera</taxon>
        <taxon>Glossata</taxon>
        <taxon>Ditrysia</taxon>
        <taxon>Tineoidea</taxon>
        <taxon>Psychidae</taxon>
        <taxon>Oiketicinae</taxon>
        <taxon>Eumeta</taxon>
    </lineage>
</organism>
<sequence>MKRKSDSKQRQPYTSIGSSVRENEIECEMKQNVCEIMRKKYDIDRTREEERVRVPMDLSTPPFYFPLTCSPSIRYIIPSQEAGNALVTPPALRVSRSDCKHLLSDVLPFTSNKRIAPSRADLIKGLKRTRPHVKGAPPCGYARAVFYEGN</sequence>
<accession>A0A4C1WCU4</accession>